<evidence type="ECO:0000256" key="1">
    <source>
        <dbReference type="SAM" id="MobiDB-lite"/>
    </source>
</evidence>
<feature type="compositionally biased region" description="Basic and acidic residues" evidence="1">
    <location>
        <begin position="64"/>
        <end position="85"/>
    </location>
</feature>
<comment type="caution">
    <text evidence="2">The sequence shown here is derived from an EMBL/GenBank/DDBJ whole genome shotgun (WGS) entry which is preliminary data.</text>
</comment>
<dbReference type="AlphaFoldDB" id="A0A9D3N4Q6"/>
<keyword evidence="3" id="KW-1185">Reference proteome</keyword>
<organism evidence="2 3">
    <name type="scientific">Hemibagrus wyckioides</name>
    <dbReference type="NCBI Taxonomy" id="337641"/>
    <lineage>
        <taxon>Eukaryota</taxon>
        <taxon>Metazoa</taxon>
        <taxon>Chordata</taxon>
        <taxon>Craniata</taxon>
        <taxon>Vertebrata</taxon>
        <taxon>Euteleostomi</taxon>
        <taxon>Actinopterygii</taxon>
        <taxon>Neopterygii</taxon>
        <taxon>Teleostei</taxon>
        <taxon>Ostariophysi</taxon>
        <taxon>Siluriformes</taxon>
        <taxon>Bagridae</taxon>
        <taxon>Hemibagrus</taxon>
    </lineage>
</organism>
<dbReference type="EMBL" id="JAHKSW010000026">
    <property type="protein sequence ID" value="KAG7316021.1"/>
    <property type="molecule type" value="Genomic_DNA"/>
</dbReference>
<gene>
    <name evidence="2" type="ORF">KOW79_020887</name>
</gene>
<feature type="region of interest" description="Disordered" evidence="1">
    <location>
        <begin position="1"/>
        <end position="85"/>
    </location>
</feature>
<accession>A0A9D3N4Q6</accession>
<feature type="compositionally biased region" description="Basic residues" evidence="1">
    <location>
        <begin position="9"/>
        <end position="19"/>
    </location>
</feature>
<proteinExistence type="predicted"/>
<dbReference type="Proteomes" id="UP000824219">
    <property type="component" value="Linkage Group LG26"/>
</dbReference>
<name>A0A9D3N4Q6_9TELE</name>
<sequence length="85" mass="9356">MTDMTVKARGQRGRKKRRREGPVSESESVSESVSVRALAVFPNDPPSPCLCERLSHPTAGAPEGSRDPGERVRRGEGRGDRARER</sequence>
<feature type="compositionally biased region" description="Low complexity" evidence="1">
    <location>
        <begin position="23"/>
        <end position="35"/>
    </location>
</feature>
<evidence type="ECO:0000313" key="3">
    <source>
        <dbReference type="Proteomes" id="UP000824219"/>
    </source>
</evidence>
<reference evidence="2 3" key="1">
    <citation type="submission" date="2021-06" db="EMBL/GenBank/DDBJ databases">
        <title>Chromosome-level genome assembly of the red-tail catfish (Hemibagrus wyckioides).</title>
        <authorList>
            <person name="Shao F."/>
        </authorList>
    </citation>
    <scope>NUCLEOTIDE SEQUENCE [LARGE SCALE GENOMIC DNA]</scope>
    <source>
        <strain evidence="2">EC202008001</strain>
        <tissue evidence="2">Blood</tissue>
    </source>
</reference>
<protein>
    <submittedName>
        <fullName evidence="2">Uncharacterized protein</fullName>
    </submittedName>
</protein>
<evidence type="ECO:0000313" key="2">
    <source>
        <dbReference type="EMBL" id="KAG7316021.1"/>
    </source>
</evidence>